<evidence type="ECO:0000313" key="3">
    <source>
        <dbReference type="Proteomes" id="UP000199391"/>
    </source>
</evidence>
<feature type="domain" description="DUF6602" evidence="1">
    <location>
        <begin position="7"/>
        <end position="113"/>
    </location>
</feature>
<organism evidence="2 3">
    <name type="scientific">Pseudoduganella namucuonensis</name>
    <dbReference type="NCBI Taxonomy" id="1035707"/>
    <lineage>
        <taxon>Bacteria</taxon>
        <taxon>Pseudomonadati</taxon>
        <taxon>Pseudomonadota</taxon>
        <taxon>Betaproteobacteria</taxon>
        <taxon>Burkholderiales</taxon>
        <taxon>Oxalobacteraceae</taxon>
        <taxon>Telluria group</taxon>
        <taxon>Pseudoduganella</taxon>
    </lineage>
</organism>
<dbReference type="InterPro" id="IPR046537">
    <property type="entry name" value="DUF6602"/>
</dbReference>
<evidence type="ECO:0000313" key="2">
    <source>
        <dbReference type="EMBL" id="SFV06968.1"/>
    </source>
</evidence>
<name>A0A1I7LBF4_9BURK</name>
<evidence type="ECO:0000259" key="1">
    <source>
        <dbReference type="Pfam" id="PF20247"/>
    </source>
</evidence>
<dbReference type="Proteomes" id="UP000199391">
    <property type="component" value="Unassembled WGS sequence"/>
</dbReference>
<protein>
    <recommendedName>
        <fullName evidence="1">DUF6602 domain-containing protein</fullName>
    </recommendedName>
</protein>
<accession>A0A1I7LBF4</accession>
<dbReference type="AlphaFoldDB" id="A0A1I7LBF4"/>
<proteinExistence type="predicted"/>
<dbReference type="EMBL" id="FPBO01000026">
    <property type="protein sequence ID" value="SFV06968.1"/>
    <property type="molecule type" value="Genomic_DNA"/>
</dbReference>
<keyword evidence="3" id="KW-1185">Reference proteome</keyword>
<dbReference type="Pfam" id="PF20247">
    <property type="entry name" value="DUF6602"/>
    <property type="match status" value="1"/>
</dbReference>
<gene>
    <name evidence="2" type="ORF">SAMN05216552_102611</name>
</gene>
<sequence>MKALESKRSAIDDRTGKGSATELIIERDLLLPHLPPHLRCGKGAVVQTSAPAVQSPAIDRVISDPSAASPLLYDDAHSIFPIEAVCGLVEITMHLDASKLRGDIERMVPVKAMRTRRYLKPIPGSKTKTERIPREAISPRSFIIGLPADPNWKAKTIAAVLRSIQMDLGAPTHVHGLYALGVGFFETVGVDSDAERMYRVRGWLGPDRLFRFTTSLRQSFDRWQSLPTGWSADLQGYVNGSSSILAE</sequence>
<reference evidence="3" key="1">
    <citation type="submission" date="2016-10" db="EMBL/GenBank/DDBJ databases">
        <authorList>
            <person name="Varghese N."/>
            <person name="Submissions S."/>
        </authorList>
    </citation>
    <scope>NUCLEOTIDE SEQUENCE [LARGE SCALE GENOMIC DNA]</scope>
    <source>
        <strain evidence="3">CGMCC 1.11014</strain>
    </source>
</reference>